<dbReference type="Proteomes" id="UP000472269">
    <property type="component" value="Unplaced"/>
</dbReference>
<dbReference type="InterPro" id="IPR019176">
    <property type="entry name" value="Cytochrome_B561-rel"/>
</dbReference>
<name>A0A663LK94_ATHCN</name>
<proteinExistence type="predicted"/>
<evidence type="ECO:0000313" key="3">
    <source>
        <dbReference type="Proteomes" id="UP000472269"/>
    </source>
</evidence>
<dbReference type="GO" id="GO:0016020">
    <property type="term" value="C:membrane"/>
    <property type="evidence" value="ECO:0007669"/>
    <property type="project" value="TreeGrafter"/>
</dbReference>
<keyword evidence="3" id="KW-1185">Reference proteome</keyword>
<dbReference type="Pfam" id="PF09786">
    <property type="entry name" value="CytochromB561_N"/>
    <property type="match status" value="1"/>
</dbReference>
<sequence>MASNTYRGVGRQEGVPLAAVEFPSSVPSEGTQWINETILVPLVQQIKSVSTQLPRMGCPEVADSTISSLKQAALLRAPLIPALSSLVPYLDLTPNQQYLVKRIKELSRGGCLSSFRWNGGGEFNSCQWNTLLPTNSSIIMHLFCTYLDSRLLPHPECPEGKTFSSQHFVQTPDKPDTSDENTFCIYQSSINPPHHELIYRCHVYSLPQGRNLFQTLVMFLYVFETKECGMLA</sequence>
<organism evidence="2 3">
    <name type="scientific">Athene cunicularia</name>
    <name type="common">Burrowing owl</name>
    <name type="synonym">Speotyto cunicularia</name>
    <dbReference type="NCBI Taxonomy" id="194338"/>
    <lineage>
        <taxon>Eukaryota</taxon>
        <taxon>Metazoa</taxon>
        <taxon>Chordata</taxon>
        <taxon>Craniata</taxon>
        <taxon>Vertebrata</taxon>
        <taxon>Euteleostomi</taxon>
        <taxon>Archelosauria</taxon>
        <taxon>Archosauria</taxon>
        <taxon>Dinosauria</taxon>
        <taxon>Saurischia</taxon>
        <taxon>Theropoda</taxon>
        <taxon>Coelurosauria</taxon>
        <taxon>Aves</taxon>
        <taxon>Neognathae</taxon>
        <taxon>Neoaves</taxon>
        <taxon>Telluraves</taxon>
        <taxon>Strigiformes</taxon>
        <taxon>Strigidae</taxon>
        <taxon>Athene</taxon>
    </lineage>
</organism>
<dbReference type="Ensembl" id="ENSACUT00000000926.1">
    <property type="protein sequence ID" value="ENSACUP00000000861.1"/>
    <property type="gene ID" value="ENSACUG00000000654.1"/>
</dbReference>
<dbReference type="PANTHER" id="PTHR21780:SF0">
    <property type="entry name" value="TRANSMEMBRANE PROTEIN 209"/>
    <property type="match status" value="1"/>
</dbReference>
<dbReference type="AlphaFoldDB" id="A0A663LK94"/>
<evidence type="ECO:0000256" key="1">
    <source>
        <dbReference type="ARBA" id="ARBA00015032"/>
    </source>
</evidence>
<evidence type="ECO:0000313" key="2">
    <source>
        <dbReference type="Ensembl" id="ENSACUP00000000861.1"/>
    </source>
</evidence>
<accession>A0A663LK94</accession>
<reference evidence="2" key="2">
    <citation type="submission" date="2025-09" db="UniProtKB">
        <authorList>
            <consortium name="Ensembl"/>
        </authorList>
    </citation>
    <scope>IDENTIFICATION</scope>
</reference>
<reference evidence="2" key="1">
    <citation type="submission" date="2025-08" db="UniProtKB">
        <authorList>
            <consortium name="Ensembl"/>
        </authorList>
    </citation>
    <scope>IDENTIFICATION</scope>
</reference>
<dbReference type="PANTHER" id="PTHR21780">
    <property type="entry name" value="TRANSMEMBRANE PROTEIN 209"/>
    <property type="match status" value="1"/>
</dbReference>
<protein>
    <recommendedName>
        <fullName evidence="1">Transmembrane protein 209</fullName>
    </recommendedName>
</protein>